<name>A0AA94EEE9_9GAMM</name>
<dbReference type="EMBL" id="PIPS01000003">
    <property type="protein sequence ID" value="RUO42599.1"/>
    <property type="molecule type" value="Genomic_DNA"/>
</dbReference>
<dbReference type="Pfam" id="PF06938">
    <property type="entry name" value="DUF1285_N"/>
    <property type="match status" value="1"/>
</dbReference>
<evidence type="ECO:0000313" key="3">
    <source>
        <dbReference type="EMBL" id="RUO42599.1"/>
    </source>
</evidence>
<comment type="caution">
    <text evidence="3">The sequence shown here is derived from an EMBL/GenBank/DDBJ whole genome shotgun (WGS) entry which is preliminary data.</text>
</comment>
<keyword evidence="4" id="KW-1185">Reference proteome</keyword>
<accession>A0AA94EEE9</accession>
<dbReference type="Gene3D" id="2.30.270.10">
    <property type="entry name" value="duf1285 protein"/>
    <property type="match status" value="1"/>
</dbReference>
<dbReference type="InterPro" id="IPR010707">
    <property type="entry name" value="DUF1285"/>
</dbReference>
<sequence length="171" mass="19438">MSLDKLLEQLESCQHAPTEKWDPPYCGEIPLCIKANGDWEYQNSKIERPRLVKLFASVLVREQQDYYLVTPAEKVKIQVEDAPFIVTEWRQLEVAGQPAIEVATNIGERYILSARTPLVVEKGVPYVCLPRGMTAKVHRNVYYQWAELAQHAPNNEFVIHSAGQAFTLGQA</sequence>
<dbReference type="Proteomes" id="UP000286680">
    <property type="component" value="Unassembled WGS sequence"/>
</dbReference>
<reference evidence="4" key="1">
    <citation type="journal article" date="2018" name="Front. Microbiol.">
        <title>Genome-Based Analysis Reveals the Taxonomy and Diversity of the Family Idiomarinaceae.</title>
        <authorList>
            <person name="Liu Y."/>
            <person name="Lai Q."/>
            <person name="Shao Z."/>
        </authorList>
    </citation>
    <scope>NUCLEOTIDE SEQUENCE [LARGE SCALE GENOMIC DNA]</scope>
    <source>
        <strain evidence="4">SN-14</strain>
    </source>
</reference>
<feature type="domain" description="DUF1285" evidence="1">
    <location>
        <begin position="16"/>
        <end position="82"/>
    </location>
</feature>
<protein>
    <submittedName>
        <fullName evidence="3">DUF1285 domain-containing protein</fullName>
    </submittedName>
</protein>
<evidence type="ECO:0000259" key="1">
    <source>
        <dbReference type="Pfam" id="PF06938"/>
    </source>
</evidence>
<feature type="domain" description="DUF1285" evidence="2">
    <location>
        <begin position="83"/>
        <end position="168"/>
    </location>
</feature>
<dbReference type="InterPro" id="IPR048342">
    <property type="entry name" value="DUF1285_C"/>
</dbReference>
<dbReference type="Pfam" id="PF21028">
    <property type="entry name" value="DUF1285_C"/>
    <property type="match status" value="1"/>
</dbReference>
<dbReference type="AlphaFoldDB" id="A0AA94EEE9"/>
<proteinExistence type="predicted"/>
<dbReference type="Gene3D" id="3.10.540.10">
    <property type="entry name" value="duf1285 like domain"/>
    <property type="match status" value="1"/>
</dbReference>
<gene>
    <name evidence="3" type="ORF">CWE23_11005</name>
</gene>
<dbReference type="PIRSF" id="PIRSF029557">
    <property type="entry name" value="UCP029557"/>
    <property type="match status" value="1"/>
</dbReference>
<evidence type="ECO:0000313" key="4">
    <source>
        <dbReference type="Proteomes" id="UP000286680"/>
    </source>
</evidence>
<organism evidence="3 4">
    <name type="scientific">Idiomarina aquatica</name>
    <dbReference type="NCBI Taxonomy" id="1327752"/>
    <lineage>
        <taxon>Bacteria</taxon>
        <taxon>Pseudomonadati</taxon>
        <taxon>Pseudomonadota</taxon>
        <taxon>Gammaproteobacteria</taxon>
        <taxon>Alteromonadales</taxon>
        <taxon>Idiomarinaceae</taxon>
        <taxon>Idiomarina</taxon>
    </lineage>
</organism>
<dbReference type="RefSeq" id="WP_126820266.1">
    <property type="nucleotide sequence ID" value="NZ_PIPS01000003.1"/>
</dbReference>
<dbReference type="InterPro" id="IPR023361">
    <property type="entry name" value="DUF1285_beta_roll_sf"/>
</dbReference>
<evidence type="ECO:0000259" key="2">
    <source>
        <dbReference type="Pfam" id="PF21028"/>
    </source>
</evidence>
<dbReference type="InterPro" id="IPR048341">
    <property type="entry name" value="DUF1285_N"/>
</dbReference>